<sequence>MRYLILLILTTLPLIAQADDYGSATVQQVTSIYDGDTFRADLAGPNGEPWPDIIGHRAPIRVAGVDTPEIRAECDAEKQAARQAKQFTVAHLRDAERIRLEHLDRGKYFRLVANVMIDGRDLGQMLIDAGLGVPYGGGHKTNPWCE</sequence>
<protein>
    <submittedName>
        <fullName evidence="3">Thermonuclease family protein</fullName>
    </submittedName>
</protein>
<dbReference type="Gene3D" id="2.40.50.90">
    <property type="match status" value="1"/>
</dbReference>
<accession>A0A5C1A2G6</accession>
<feature type="signal peptide" evidence="1">
    <location>
        <begin position="1"/>
        <end position="18"/>
    </location>
</feature>
<dbReference type="EMBL" id="CP043420">
    <property type="protein sequence ID" value="QEL12244.1"/>
    <property type="molecule type" value="Genomic_DNA"/>
</dbReference>
<dbReference type="InterPro" id="IPR016071">
    <property type="entry name" value="Staphylococal_nuclease_OB-fold"/>
</dbReference>
<dbReference type="KEGG" id="kuy:FY550_14600"/>
<organism evidence="3 4">
    <name type="scientific">Kushneria phosphatilytica</name>
    <dbReference type="NCBI Taxonomy" id="657387"/>
    <lineage>
        <taxon>Bacteria</taxon>
        <taxon>Pseudomonadati</taxon>
        <taxon>Pseudomonadota</taxon>
        <taxon>Gammaproteobacteria</taxon>
        <taxon>Oceanospirillales</taxon>
        <taxon>Halomonadaceae</taxon>
        <taxon>Kushneria</taxon>
    </lineage>
</organism>
<dbReference type="Proteomes" id="UP000322553">
    <property type="component" value="Chromosome"/>
</dbReference>
<dbReference type="AlphaFoldDB" id="A0A5C1A2G6"/>
<keyword evidence="1" id="KW-0732">Signal</keyword>
<dbReference type="RefSeq" id="WP_149054629.1">
    <property type="nucleotide sequence ID" value="NZ_CP043420.1"/>
</dbReference>
<evidence type="ECO:0000256" key="1">
    <source>
        <dbReference type="SAM" id="SignalP"/>
    </source>
</evidence>
<reference evidence="3 4" key="1">
    <citation type="submission" date="2019-08" db="EMBL/GenBank/DDBJ databases">
        <title>Complete genome sequence of Kushneria sp. YCWA18, a halophilic phosphate-solubilizing bacterium isolated from Daqiao saltern in China.</title>
        <authorList>
            <person name="Du G.-X."/>
            <person name="Qu L.-Y."/>
        </authorList>
    </citation>
    <scope>NUCLEOTIDE SEQUENCE [LARGE SCALE GENOMIC DNA]</scope>
    <source>
        <strain evidence="3 4">YCWA18</strain>
    </source>
</reference>
<dbReference type="InterPro" id="IPR035437">
    <property type="entry name" value="SNase_OB-fold_sf"/>
</dbReference>
<dbReference type="SUPFAM" id="SSF50199">
    <property type="entry name" value="Staphylococcal nuclease"/>
    <property type="match status" value="1"/>
</dbReference>
<evidence type="ECO:0000313" key="4">
    <source>
        <dbReference type="Proteomes" id="UP000322553"/>
    </source>
</evidence>
<dbReference type="SMART" id="SM00318">
    <property type="entry name" value="SNc"/>
    <property type="match status" value="1"/>
</dbReference>
<dbReference type="PROSITE" id="PS50830">
    <property type="entry name" value="TNASE_3"/>
    <property type="match status" value="1"/>
</dbReference>
<name>A0A5C1A2G6_9GAMM</name>
<gene>
    <name evidence="3" type="ORF">FY550_14600</name>
</gene>
<keyword evidence="4" id="KW-1185">Reference proteome</keyword>
<dbReference type="Pfam" id="PF00565">
    <property type="entry name" value="SNase"/>
    <property type="match status" value="1"/>
</dbReference>
<feature type="domain" description="TNase-like" evidence="2">
    <location>
        <begin position="23"/>
        <end position="131"/>
    </location>
</feature>
<feature type="chain" id="PRO_5022790159" evidence="1">
    <location>
        <begin position="19"/>
        <end position="146"/>
    </location>
</feature>
<evidence type="ECO:0000259" key="2">
    <source>
        <dbReference type="PROSITE" id="PS50830"/>
    </source>
</evidence>
<proteinExistence type="predicted"/>
<evidence type="ECO:0000313" key="3">
    <source>
        <dbReference type="EMBL" id="QEL12244.1"/>
    </source>
</evidence>